<reference evidence="2 3" key="1">
    <citation type="journal article" date="2022" name="IScience">
        <title>An ultrasensitive nanofiber-based assay for enzymatic hydrolysis and deep-sea microbial degradation of cellulose.</title>
        <authorList>
            <person name="Tsudome M."/>
            <person name="Tachioka M."/>
            <person name="Miyazaki M."/>
            <person name="Uchimura K."/>
            <person name="Tsuda M."/>
            <person name="Takaki Y."/>
            <person name="Deguchi S."/>
        </authorList>
    </citation>
    <scope>NUCLEOTIDE SEQUENCE [LARGE SCALE GENOMIC DNA]</scope>
    <source>
        <strain evidence="2 3">GE09</strain>
    </source>
</reference>
<accession>A0AAN1WHZ9</accession>
<keyword evidence="2" id="KW-0413">Isomerase</keyword>
<keyword evidence="3" id="KW-1185">Reference proteome</keyword>
<organism evidence="2 3">
    <name type="scientific">Marinagarivorans cellulosilyticus</name>
    <dbReference type="NCBI Taxonomy" id="2721545"/>
    <lineage>
        <taxon>Bacteria</taxon>
        <taxon>Pseudomonadati</taxon>
        <taxon>Pseudomonadota</taxon>
        <taxon>Gammaproteobacteria</taxon>
        <taxon>Cellvibrionales</taxon>
        <taxon>Cellvibrionaceae</taxon>
        <taxon>Marinagarivorans</taxon>
    </lineage>
</organism>
<dbReference type="SUPFAM" id="SSF53697">
    <property type="entry name" value="SIS domain"/>
    <property type="match status" value="1"/>
</dbReference>
<dbReference type="InterPro" id="IPR035461">
    <property type="entry name" value="GmhA/DiaA"/>
</dbReference>
<dbReference type="GO" id="GO:0016853">
    <property type="term" value="F:isomerase activity"/>
    <property type="evidence" value="ECO:0007669"/>
    <property type="project" value="UniProtKB-KW"/>
</dbReference>
<dbReference type="GO" id="GO:1901135">
    <property type="term" value="P:carbohydrate derivative metabolic process"/>
    <property type="evidence" value="ECO:0007669"/>
    <property type="project" value="InterPro"/>
</dbReference>
<dbReference type="InterPro" id="IPR046348">
    <property type="entry name" value="SIS_dom_sf"/>
</dbReference>
<proteinExistence type="predicted"/>
<evidence type="ECO:0000313" key="2">
    <source>
        <dbReference type="EMBL" id="BCD97919.1"/>
    </source>
</evidence>
<sequence length="195" mass="21128">MSSQRVYEMFQASIEAKMNVGETLAPLIAQAADSLVQTLLHEGKVLVCGNGPSSALAQMFSAALIDRYEKERPSLPSIWLGANMASYTAMVTPAHYNEVYAKPIRALGEEGDTLVVITTSGNASNLIQAVTTAHDRGLNVIALTGRDGGDIASLLDTHDIELRADIDSRSRIHEIHLLSLYCLCDLIDRNLFGIE</sequence>
<protein>
    <submittedName>
        <fullName evidence="2">D-sedoheptulose 7-phosphate isomerase</fullName>
        <ecNumber evidence="2">5.3.1.28</ecNumber>
    </submittedName>
</protein>
<dbReference type="PROSITE" id="PS51464">
    <property type="entry name" value="SIS"/>
    <property type="match status" value="1"/>
</dbReference>
<feature type="domain" description="SIS" evidence="1">
    <location>
        <begin position="35"/>
        <end position="195"/>
    </location>
</feature>
<dbReference type="AlphaFoldDB" id="A0AAN1WHZ9"/>
<dbReference type="GO" id="GO:0097367">
    <property type="term" value="F:carbohydrate derivative binding"/>
    <property type="evidence" value="ECO:0007669"/>
    <property type="project" value="InterPro"/>
</dbReference>
<dbReference type="EC" id="5.3.1.28" evidence="2"/>
<dbReference type="EMBL" id="AP023086">
    <property type="protein sequence ID" value="BCD97919.1"/>
    <property type="molecule type" value="Genomic_DNA"/>
</dbReference>
<dbReference type="InterPro" id="IPR050099">
    <property type="entry name" value="SIS_GmhA/DiaA_subfam"/>
</dbReference>
<dbReference type="KEGG" id="marq:MARGE09_P2120"/>
<dbReference type="CDD" id="cd05006">
    <property type="entry name" value="SIS_GmhA"/>
    <property type="match status" value="1"/>
</dbReference>
<dbReference type="PANTHER" id="PTHR30390:SF6">
    <property type="entry name" value="DNAA INITIATOR-ASSOCIATING PROTEIN DIAA"/>
    <property type="match status" value="1"/>
</dbReference>
<evidence type="ECO:0000313" key="3">
    <source>
        <dbReference type="Proteomes" id="UP001320119"/>
    </source>
</evidence>
<gene>
    <name evidence="2" type="ORF">MARGE09_P2120</name>
</gene>
<name>A0AAN1WHZ9_9GAMM</name>
<dbReference type="Pfam" id="PF13580">
    <property type="entry name" value="SIS_2"/>
    <property type="match status" value="1"/>
</dbReference>
<dbReference type="Proteomes" id="UP001320119">
    <property type="component" value="Chromosome"/>
</dbReference>
<dbReference type="PANTHER" id="PTHR30390">
    <property type="entry name" value="SEDOHEPTULOSE 7-PHOSPHATE ISOMERASE / DNAA INITIATOR-ASSOCIATING FACTOR FOR REPLICATION INITIATION"/>
    <property type="match status" value="1"/>
</dbReference>
<evidence type="ECO:0000259" key="1">
    <source>
        <dbReference type="PROSITE" id="PS51464"/>
    </source>
</evidence>
<dbReference type="RefSeq" id="WP_236981916.1">
    <property type="nucleotide sequence ID" value="NZ_AP023086.1"/>
</dbReference>
<dbReference type="Gene3D" id="3.40.50.10490">
    <property type="entry name" value="Glucose-6-phosphate isomerase like protein, domain 1"/>
    <property type="match status" value="1"/>
</dbReference>
<dbReference type="InterPro" id="IPR001347">
    <property type="entry name" value="SIS_dom"/>
</dbReference>